<feature type="compositionally biased region" description="Basic and acidic residues" evidence="4">
    <location>
        <begin position="11"/>
        <end position="22"/>
    </location>
</feature>
<dbReference type="InterPro" id="IPR036390">
    <property type="entry name" value="WH_DNA-bd_sf"/>
</dbReference>
<evidence type="ECO:0000256" key="2">
    <source>
        <dbReference type="ARBA" id="ARBA00023125"/>
    </source>
</evidence>
<dbReference type="SMART" id="SM00418">
    <property type="entry name" value="HTH_ARSR"/>
    <property type="match status" value="1"/>
</dbReference>
<keyword evidence="1" id="KW-0805">Transcription regulation</keyword>
<keyword evidence="7" id="KW-1185">Reference proteome</keyword>
<dbReference type="SUPFAM" id="SSF46785">
    <property type="entry name" value="Winged helix' DNA-binding domain"/>
    <property type="match status" value="1"/>
</dbReference>
<dbReference type="PANTHER" id="PTHR43132:SF8">
    <property type="entry name" value="HTH-TYPE TRANSCRIPTIONAL REGULATOR KMTR"/>
    <property type="match status" value="1"/>
</dbReference>
<reference evidence="6 7" key="1">
    <citation type="submission" date="2020-03" db="EMBL/GenBank/DDBJ databases">
        <title>Whole genome shotgun sequence of Phytohabitans houttuyneae NBRC 108639.</title>
        <authorList>
            <person name="Komaki H."/>
            <person name="Tamura T."/>
        </authorList>
    </citation>
    <scope>NUCLEOTIDE SEQUENCE [LARGE SCALE GENOMIC DNA]</scope>
    <source>
        <strain evidence="6 7">NBRC 108639</strain>
    </source>
</reference>
<dbReference type="InterPro" id="IPR045981">
    <property type="entry name" value="DUF5937"/>
</dbReference>
<dbReference type="GO" id="GO:0003700">
    <property type="term" value="F:DNA-binding transcription factor activity"/>
    <property type="evidence" value="ECO:0007669"/>
    <property type="project" value="InterPro"/>
</dbReference>
<protein>
    <submittedName>
        <fullName evidence="6">Transcriptional regulator</fullName>
    </submittedName>
</protein>
<feature type="region of interest" description="Disordered" evidence="4">
    <location>
        <begin position="1"/>
        <end position="22"/>
    </location>
</feature>
<dbReference type="InterPro" id="IPR001845">
    <property type="entry name" value="HTH_ArsR_DNA-bd_dom"/>
</dbReference>
<evidence type="ECO:0000313" key="6">
    <source>
        <dbReference type="EMBL" id="GFJ82810.1"/>
    </source>
</evidence>
<evidence type="ECO:0000313" key="7">
    <source>
        <dbReference type="Proteomes" id="UP000482800"/>
    </source>
</evidence>
<dbReference type="InterPro" id="IPR036388">
    <property type="entry name" value="WH-like_DNA-bd_sf"/>
</dbReference>
<dbReference type="Proteomes" id="UP000482800">
    <property type="component" value="Unassembled WGS sequence"/>
</dbReference>
<dbReference type="Gene3D" id="1.10.10.10">
    <property type="entry name" value="Winged helix-like DNA-binding domain superfamily/Winged helix DNA-binding domain"/>
    <property type="match status" value="1"/>
</dbReference>
<reference evidence="6 7" key="2">
    <citation type="submission" date="2020-03" db="EMBL/GenBank/DDBJ databases">
        <authorList>
            <person name="Ichikawa N."/>
            <person name="Kimura A."/>
            <person name="Kitahashi Y."/>
            <person name="Uohara A."/>
        </authorList>
    </citation>
    <scope>NUCLEOTIDE SEQUENCE [LARGE SCALE GENOMIC DNA]</scope>
    <source>
        <strain evidence="6 7">NBRC 108639</strain>
    </source>
</reference>
<evidence type="ECO:0000256" key="3">
    <source>
        <dbReference type="ARBA" id="ARBA00023163"/>
    </source>
</evidence>
<evidence type="ECO:0000256" key="1">
    <source>
        <dbReference type="ARBA" id="ARBA00023015"/>
    </source>
</evidence>
<sequence length="347" mass="38123">MAVRLRAPIHSPERPEPPRGADRGADVIRVYFTPEDIGRVRLASSPDPLWETIFSLFRLRRPGPAPVFGRWRRDALRASRRADLEVLDPLVQGRYYPDFLTPAEGLRGLPTGLDALLATPVSRLRTDMTRLARLGRPLPAWTRRLAEGDRPTLTRVAAALRSHHEAVVAPIWPDALAAVEADRARRARVLLEQGCEGLLDSFRPMMRWAPPVLEIDVAFEQSLHLRGRGLLLVPSYLSWGSADLLRDPALPPVLVYPVEHDITLPAGTHLAALIGQTRTAVLESIGDGRTTTELARRVGVSIASASQHAAVLREARLIHTTRTGRAVLHTLTPLGAALLRTAAPPEA</sequence>
<keyword evidence="2" id="KW-0238">DNA-binding</keyword>
<dbReference type="InterPro" id="IPR051011">
    <property type="entry name" value="Metal_resp_trans_reg"/>
</dbReference>
<organism evidence="6 7">
    <name type="scientific">Phytohabitans houttuyneae</name>
    <dbReference type="NCBI Taxonomy" id="1076126"/>
    <lineage>
        <taxon>Bacteria</taxon>
        <taxon>Bacillati</taxon>
        <taxon>Actinomycetota</taxon>
        <taxon>Actinomycetes</taxon>
        <taxon>Micromonosporales</taxon>
        <taxon>Micromonosporaceae</taxon>
    </lineage>
</organism>
<feature type="domain" description="HTH arsR-type" evidence="5">
    <location>
        <begin position="268"/>
        <end position="344"/>
    </location>
</feature>
<keyword evidence="3" id="KW-0804">Transcription</keyword>
<dbReference type="EMBL" id="BLPF01000002">
    <property type="protein sequence ID" value="GFJ82810.1"/>
    <property type="molecule type" value="Genomic_DNA"/>
</dbReference>
<dbReference type="CDD" id="cd00090">
    <property type="entry name" value="HTH_ARSR"/>
    <property type="match status" value="1"/>
</dbReference>
<comment type="caution">
    <text evidence="6">The sequence shown here is derived from an EMBL/GenBank/DDBJ whole genome shotgun (WGS) entry which is preliminary data.</text>
</comment>
<dbReference type="Pfam" id="PF19361">
    <property type="entry name" value="DUF5937"/>
    <property type="match status" value="1"/>
</dbReference>
<dbReference type="AlphaFoldDB" id="A0A6V8KHF6"/>
<dbReference type="PANTHER" id="PTHR43132">
    <property type="entry name" value="ARSENICAL RESISTANCE OPERON REPRESSOR ARSR-RELATED"/>
    <property type="match status" value="1"/>
</dbReference>
<proteinExistence type="predicted"/>
<evidence type="ECO:0000259" key="5">
    <source>
        <dbReference type="SMART" id="SM00418"/>
    </source>
</evidence>
<name>A0A6V8KHF6_9ACTN</name>
<dbReference type="GO" id="GO:0003677">
    <property type="term" value="F:DNA binding"/>
    <property type="evidence" value="ECO:0007669"/>
    <property type="project" value="UniProtKB-KW"/>
</dbReference>
<accession>A0A6V8KHF6</accession>
<gene>
    <name evidence="6" type="ORF">Phou_069900</name>
</gene>
<evidence type="ECO:0000256" key="4">
    <source>
        <dbReference type="SAM" id="MobiDB-lite"/>
    </source>
</evidence>
<dbReference type="InterPro" id="IPR011991">
    <property type="entry name" value="ArsR-like_HTH"/>
</dbReference>